<dbReference type="InterPro" id="IPR013783">
    <property type="entry name" value="Ig-like_fold"/>
</dbReference>
<organism evidence="4 5">
    <name type="scientific">Kineosporia mesophila</name>
    <dbReference type="NCBI Taxonomy" id="566012"/>
    <lineage>
        <taxon>Bacteria</taxon>
        <taxon>Bacillati</taxon>
        <taxon>Actinomycetota</taxon>
        <taxon>Actinomycetes</taxon>
        <taxon>Kineosporiales</taxon>
        <taxon>Kineosporiaceae</taxon>
        <taxon>Kineosporia</taxon>
    </lineage>
</organism>
<evidence type="ECO:0000313" key="5">
    <source>
        <dbReference type="Proteomes" id="UP001501074"/>
    </source>
</evidence>
<keyword evidence="2 4" id="KW-0378">Hydrolase</keyword>
<dbReference type="SUPFAM" id="SSF52279">
    <property type="entry name" value="Beta-D-glucan exohydrolase, C-terminal domain"/>
    <property type="match status" value="1"/>
</dbReference>
<dbReference type="RefSeq" id="WP_231488862.1">
    <property type="nucleotide sequence ID" value="NZ_BAAAZO010000010.1"/>
</dbReference>
<accession>A0ABP7A8X6</accession>
<dbReference type="InterPro" id="IPR050288">
    <property type="entry name" value="Cellulose_deg_GH3"/>
</dbReference>
<dbReference type="PANTHER" id="PTHR42715">
    <property type="entry name" value="BETA-GLUCOSIDASE"/>
    <property type="match status" value="1"/>
</dbReference>
<evidence type="ECO:0000313" key="4">
    <source>
        <dbReference type="EMBL" id="GAA3627157.1"/>
    </source>
</evidence>
<dbReference type="SUPFAM" id="SSF51445">
    <property type="entry name" value="(Trans)glycosidases"/>
    <property type="match status" value="1"/>
</dbReference>
<dbReference type="Pfam" id="PF14310">
    <property type="entry name" value="Fn3-like"/>
    <property type="match status" value="1"/>
</dbReference>
<proteinExistence type="inferred from homology"/>
<dbReference type="EMBL" id="BAAAZO010000010">
    <property type="protein sequence ID" value="GAA3627157.1"/>
    <property type="molecule type" value="Genomic_DNA"/>
</dbReference>
<dbReference type="PRINTS" id="PR00133">
    <property type="entry name" value="GLHYDRLASE3"/>
</dbReference>
<protein>
    <submittedName>
        <fullName evidence="4">Glycoside hydrolase family 3 C-terminal domain-containing protein</fullName>
    </submittedName>
</protein>
<evidence type="ECO:0000256" key="1">
    <source>
        <dbReference type="ARBA" id="ARBA00005336"/>
    </source>
</evidence>
<sequence>MTHPLIAQLTLEEKASLVSGASFWTTRGVERVGIQGATLTDGPHGVRMQAGNADHLGINAAHPATAFPTAASLGSSWDPALVEEIGQALGEESRALDVDVLLGPGVNIKRSPLCGRNFEYFSEDPLVAGALGSAWVTGVQSRGVGASLKHYAANNQETDRMRVSAQVDERSLREIYFPAFEQTVTSSQPATVMCSYNRVNGVFASQNHWLLTDVLRGDWGFEGYVVSDWGAVVDPVAAVAAGLDLEMPSSGERGPAAIVDAVHDGSLEESLLDLAVSRVLTTHDRLRAARTPASSVETTTEQHHQLARRAAAAGSVLLTNEGGLLPLSASEGGRIAVIGEFARTPRYQGAGSSHINPTRLDSALDAIRAATSRAVAYEPGFTLDGEFSQALQDAAVEAARAADVVVVFLGLPDAEESEGFDRPHIDLPAVQTGLLKAISAVSQKIVVVLSNGSVVALGDVTGPAQAVLEMWLGGQASGSAAADILFGTAEPQGRLAETVPVRLQDTPAYLNWPGSDREVVYGERVYVGYRWYDTIDRDVAFPFGHGLGYTTFSFTDASVTVPDSRVATATVEVTVTNTGDRAGAEVVQVYVADPVAGVDRPAHELRAFAKVRLAAGESQRVRLELDERAFAYWSKTGWLVEPGSYVIEVGASSRDIRHRESITLEVDLPTPELDTESTFEEFEAHPQGSKVLEEFLAGLGDSAAMFRDPESRKLLAGIPMTSMLSFTGEPDIQGTLNTLLQKTRA</sequence>
<comment type="similarity">
    <text evidence="1">Belongs to the glycosyl hydrolase 3 family.</text>
</comment>
<dbReference type="InterPro" id="IPR017853">
    <property type="entry name" value="GH"/>
</dbReference>
<feature type="domain" description="Fibronectin type III-like" evidence="3">
    <location>
        <begin position="585"/>
        <end position="653"/>
    </location>
</feature>
<gene>
    <name evidence="4" type="ORF">GCM10022223_50560</name>
</gene>
<name>A0ABP7A8X6_9ACTN</name>
<evidence type="ECO:0000259" key="3">
    <source>
        <dbReference type="SMART" id="SM01217"/>
    </source>
</evidence>
<dbReference type="GO" id="GO:0016787">
    <property type="term" value="F:hydrolase activity"/>
    <property type="evidence" value="ECO:0007669"/>
    <property type="project" value="UniProtKB-KW"/>
</dbReference>
<dbReference type="Proteomes" id="UP001501074">
    <property type="component" value="Unassembled WGS sequence"/>
</dbReference>
<dbReference type="Gene3D" id="3.40.50.1700">
    <property type="entry name" value="Glycoside hydrolase family 3 C-terminal domain"/>
    <property type="match status" value="2"/>
</dbReference>
<dbReference type="InterPro" id="IPR001764">
    <property type="entry name" value="Glyco_hydro_3_N"/>
</dbReference>
<dbReference type="InterPro" id="IPR036881">
    <property type="entry name" value="Glyco_hydro_3_C_sf"/>
</dbReference>
<dbReference type="Gene3D" id="2.60.40.10">
    <property type="entry name" value="Immunoglobulins"/>
    <property type="match status" value="1"/>
</dbReference>
<dbReference type="Pfam" id="PF01915">
    <property type="entry name" value="Glyco_hydro_3_C"/>
    <property type="match status" value="1"/>
</dbReference>
<dbReference type="Gene3D" id="3.20.20.300">
    <property type="entry name" value="Glycoside hydrolase, family 3, N-terminal domain"/>
    <property type="match status" value="2"/>
</dbReference>
<dbReference type="SMART" id="SM01217">
    <property type="entry name" value="Fn3_like"/>
    <property type="match status" value="1"/>
</dbReference>
<evidence type="ECO:0000256" key="2">
    <source>
        <dbReference type="ARBA" id="ARBA00022801"/>
    </source>
</evidence>
<dbReference type="InterPro" id="IPR026891">
    <property type="entry name" value="Fn3-like"/>
</dbReference>
<dbReference type="InterPro" id="IPR002772">
    <property type="entry name" value="Glyco_hydro_3_C"/>
</dbReference>
<reference evidence="5" key="1">
    <citation type="journal article" date="2019" name="Int. J. Syst. Evol. Microbiol.">
        <title>The Global Catalogue of Microorganisms (GCM) 10K type strain sequencing project: providing services to taxonomists for standard genome sequencing and annotation.</title>
        <authorList>
            <consortium name="The Broad Institute Genomics Platform"/>
            <consortium name="The Broad Institute Genome Sequencing Center for Infectious Disease"/>
            <person name="Wu L."/>
            <person name="Ma J."/>
        </authorList>
    </citation>
    <scope>NUCLEOTIDE SEQUENCE [LARGE SCALE GENOMIC DNA]</scope>
    <source>
        <strain evidence="5">JCM 16902</strain>
    </source>
</reference>
<keyword evidence="5" id="KW-1185">Reference proteome</keyword>
<dbReference type="PANTHER" id="PTHR42715:SF10">
    <property type="entry name" value="BETA-GLUCOSIDASE"/>
    <property type="match status" value="1"/>
</dbReference>
<comment type="caution">
    <text evidence="4">The sequence shown here is derived from an EMBL/GenBank/DDBJ whole genome shotgun (WGS) entry which is preliminary data.</text>
</comment>
<dbReference type="Pfam" id="PF00933">
    <property type="entry name" value="Glyco_hydro_3"/>
    <property type="match status" value="1"/>
</dbReference>
<dbReference type="InterPro" id="IPR036962">
    <property type="entry name" value="Glyco_hydro_3_N_sf"/>
</dbReference>